<dbReference type="SUPFAM" id="SSF56059">
    <property type="entry name" value="Glutathione synthetase ATP-binding domain-like"/>
    <property type="match status" value="2"/>
</dbReference>
<reference evidence="1" key="1">
    <citation type="journal article" date="2008" name="Nature">
        <title>The amphioxus genome and the evolution of the chordate karyotype.</title>
        <authorList>
            <consortium name="US DOE Joint Genome Institute (JGI-PGF)"/>
            <person name="Putnam N.H."/>
            <person name="Butts T."/>
            <person name="Ferrier D.E.K."/>
            <person name="Furlong R.F."/>
            <person name="Hellsten U."/>
            <person name="Kawashima T."/>
            <person name="Robinson-Rechavi M."/>
            <person name="Shoguchi E."/>
            <person name="Terry A."/>
            <person name="Yu J.-K."/>
            <person name="Benito-Gutierrez E.L."/>
            <person name="Dubchak I."/>
            <person name="Garcia-Fernandez J."/>
            <person name="Gibson-Brown J.J."/>
            <person name="Grigoriev I.V."/>
            <person name="Horton A.C."/>
            <person name="de Jong P.J."/>
            <person name="Jurka J."/>
            <person name="Kapitonov V.V."/>
            <person name="Kohara Y."/>
            <person name="Kuroki Y."/>
            <person name="Lindquist E."/>
            <person name="Lucas S."/>
            <person name="Osoegawa K."/>
            <person name="Pennacchio L.A."/>
            <person name="Salamov A.A."/>
            <person name="Satou Y."/>
            <person name="Sauka-Spengler T."/>
            <person name="Schmutz J."/>
            <person name="Shin-I T."/>
            <person name="Toyoda A."/>
            <person name="Bronner-Fraser M."/>
            <person name="Fujiyama A."/>
            <person name="Holland L.Z."/>
            <person name="Holland P.W.H."/>
            <person name="Satoh N."/>
            <person name="Rokhsar D.S."/>
        </authorList>
    </citation>
    <scope>NUCLEOTIDE SEQUENCE [LARGE SCALE GENOMIC DNA]</scope>
    <source>
        <strain evidence="1">S238N-H82</strain>
        <tissue evidence="1">Testes</tissue>
    </source>
</reference>
<dbReference type="AlphaFoldDB" id="C3YFQ4"/>
<protein>
    <recommendedName>
        <fullName evidence="2">ATP-grasp domain-containing protein</fullName>
    </recommendedName>
</protein>
<proteinExistence type="predicted"/>
<gene>
    <name evidence="1" type="ORF">BRAFLDRAFT_129810</name>
</gene>
<name>C3YFQ4_BRAFL</name>
<accession>C3YFQ4</accession>
<organism>
    <name type="scientific">Branchiostoma floridae</name>
    <name type="common">Florida lancelet</name>
    <name type="synonym">Amphioxus</name>
    <dbReference type="NCBI Taxonomy" id="7739"/>
    <lineage>
        <taxon>Eukaryota</taxon>
        <taxon>Metazoa</taxon>
        <taxon>Chordata</taxon>
        <taxon>Cephalochordata</taxon>
        <taxon>Leptocardii</taxon>
        <taxon>Amphioxiformes</taxon>
        <taxon>Branchiostomatidae</taxon>
        <taxon>Branchiostoma</taxon>
    </lineage>
</organism>
<dbReference type="EMBL" id="GG666509">
    <property type="protein sequence ID" value="EEN61017.1"/>
    <property type="molecule type" value="Genomic_DNA"/>
</dbReference>
<dbReference type="InParanoid" id="C3YFQ4"/>
<dbReference type="eggNOG" id="ENOG502QUE3">
    <property type="taxonomic scope" value="Eukaryota"/>
</dbReference>
<evidence type="ECO:0008006" key="2">
    <source>
        <dbReference type="Google" id="ProtNLM"/>
    </source>
</evidence>
<sequence length="936" mass="105307">MATLICNVLCSFRYCKEHKDVQPEALWKLLTYRPKHFRWAGADLFPGVTAAGRPEMVVLEVNSCPSGQKYMPHGTGMDSGYHKLMSETFRDTVSSKCDPFLRNKPLAVVLDKNQLETSGYAAALADITKEPVYVVEAYLNQPKEHNIRWTDGIMEVRDVEDQWHAVRAAFRYVTQKPWTRIPLTTKTVVFNPISCCLAGGRNKLLAAMAYEDFNKQQGGTGLRIRTPRTFLRVTKAQIPTAVQALGGKAVIKVPYSNCGQGVYTVTSQKELDKLMALDLNYEKFIVQALVGHKNWSSSQWHHACTLPDEEGREYVFDTRLMVHATPDGFRPLCIFSRRAHLPLPDTLDGTEDSWEYLGTNLSIKDTIGAWQSDTERLLSVDNEPFEALGLSVENLVDGFVQTVMAATAIDKMCCRLKAKSPRSVRSPAHYTSSSHTTIPVNHSDVMAYVIHPREARPYSFLHPAMGEAKTHPTVTAFLHLDTEQIIHRYCKEHKEVQPEALWKILTYRPKHFRWAGGDLFAGVAATGQREMVVVEVNSVPTGPKYMPHGGTGMDSSYHKLMGETFLDTVSSKCDPSLRNMPLAVLHDKQNTHRQQIEPIAYATALADITKEPVYLVETFVDQPKEHSIRWTDGIMEVRDVEDQWHAVRAALRYVTQKPWTRIPLTTKTVVFNHIASDLSGGRNKLLAAMAYDDFNKQQGGTGLHIRTPRTFLRVTKAQIPTAVQALGGKAVIKVPYSNCGQGVYTVTSQKELDKLMALDLNYEKFIVQALVGHKNWSSSQWHHACTLPDEEGREYVFDTRLMVHSTPDGFRPLCIFSRRAHLPLPDTLDGTEDSWEYLGTNLSIKDTIGAWQSDTERLLSVDNEPFEALGLSVENLVDGFVQTVMATTAIDKMCCRLVRPDNSFDFEEFAVLADDRKILEEIYDLSDTSDETSVVN</sequence>
<evidence type="ECO:0000313" key="1">
    <source>
        <dbReference type="EMBL" id="EEN61017.1"/>
    </source>
</evidence>